<organism evidence="1 2">
    <name type="scientific">Candidatus Methanodesulfokora washburnensis</name>
    <dbReference type="NCBI Taxonomy" id="2478471"/>
    <lineage>
        <taxon>Archaea</taxon>
        <taxon>Thermoproteota</taxon>
        <taxon>Candidatus Korarchaeia</taxon>
        <taxon>Candidatus Korarchaeia incertae sedis</taxon>
        <taxon>Candidatus Methanodesulfokora</taxon>
    </lineage>
</organism>
<keyword evidence="2" id="KW-1185">Reference proteome</keyword>
<dbReference type="RefSeq" id="WP_125672901.1">
    <property type="nucleotide sequence ID" value="NZ_RCOS01000172.1"/>
</dbReference>
<dbReference type="OrthoDB" id="26043at2157"/>
<proteinExistence type="predicted"/>
<sequence length="236" mass="27376">MPGYLRSFYISDDLFEKLKDYAKRNRMTVNRALTEILTQFFATIPVKQEEVGDVKQTVKQDVKHNIPVKQTVNLTGSTNIPPPEVPEVTQQVKEESIVEEVATETSEPVKPEFPVTEIPLAGVPSSKPVQEVSGDFSWAKKTDKFDDLVKRWEATFVNWDTEVLTETFRRCLDYPTRRAVVNILVDRFNGQLPETERSTIWNFFKDEDVRKWLDENKLTIKIVEENERKKIVLEVV</sequence>
<name>A0A429GCW9_9CREN</name>
<dbReference type="EMBL" id="RCOS01000172">
    <property type="protein sequence ID" value="RSN71649.1"/>
    <property type="molecule type" value="Genomic_DNA"/>
</dbReference>
<reference evidence="1 2" key="1">
    <citation type="submission" date="2018-10" db="EMBL/GenBank/DDBJ databases">
        <title>Co-occurring genomic capacity for anaerobic methane metabolism and dissimilatory sulfite reduction discovered in the Korarchaeota.</title>
        <authorList>
            <person name="Mckay L.J."/>
            <person name="Dlakic M."/>
            <person name="Fields M.W."/>
            <person name="Delmont T.O."/>
            <person name="Eren A.M."/>
            <person name="Jay Z.J."/>
            <person name="Klingelsmith K.B."/>
            <person name="Rusch D.B."/>
            <person name="Inskeep W.P."/>
        </authorList>
    </citation>
    <scope>NUCLEOTIDE SEQUENCE [LARGE SCALE GENOMIC DNA]</scope>
    <source>
        <strain evidence="1 2">MDKW</strain>
    </source>
</reference>
<dbReference type="Proteomes" id="UP000277582">
    <property type="component" value="Unassembled WGS sequence"/>
</dbReference>
<gene>
    <name evidence="1" type="ORF">D6D85_15685</name>
</gene>
<protein>
    <submittedName>
        <fullName evidence="1">Uncharacterized protein</fullName>
    </submittedName>
</protein>
<accession>A0A429GCW9</accession>
<evidence type="ECO:0000313" key="2">
    <source>
        <dbReference type="Proteomes" id="UP000277582"/>
    </source>
</evidence>
<evidence type="ECO:0000313" key="1">
    <source>
        <dbReference type="EMBL" id="RSN71649.1"/>
    </source>
</evidence>
<comment type="caution">
    <text evidence="1">The sequence shown here is derived from an EMBL/GenBank/DDBJ whole genome shotgun (WGS) entry which is preliminary data.</text>
</comment>
<dbReference type="AlphaFoldDB" id="A0A429GCW9"/>